<evidence type="ECO:0000256" key="1">
    <source>
        <dbReference type="ARBA" id="ARBA00038476"/>
    </source>
</evidence>
<dbReference type="CDD" id="cd00586">
    <property type="entry name" value="4HBT"/>
    <property type="match status" value="1"/>
</dbReference>
<dbReference type="SUPFAM" id="SSF54637">
    <property type="entry name" value="Thioesterase/thiol ester dehydrase-isomerase"/>
    <property type="match status" value="1"/>
</dbReference>
<evidence type="ECO:0000313" key="3">
    <source>
        <dbReference type="EMBL" id="GAM42266.1"/>
    </source>
</evidence>
<keyword evidence="2" id="KW-0472">Membrane</keyword>
<accession>A0A478EAH0</accession>
<dbReference type="PANTHER" id="PTHR12475:SF4">
    <property type="entry name" value="PROTEIN THEM6"/>
    <property type="match status" value="1"/>
</dbReference>
<gene>
    <name evidence="3" type="ORF">TCE0_044f16069</name>
</gene>
<dbReference type="EMBL" id="DF933840">
    <property type="protein sequence ID" value="GAM42266.1"/>
    <property type="molecule type" value="Genomic_DNA"/>
</dbReference>
<comment type="similarity">
    <text evidence="1">Belongs to the lcsJ thioesterase family.</text>
</comment>
<keyword evidence="4" id="KW-1185">Reference proteome</keyword>
<dbReference type="InterPro" id="IPR029069">
    <property type="entry name" value="HotDog_dom_sf"/>
</dbReference>
<evidence type="ECO:0000256" key="2">
    <source>
        <dbReference type="SAM" id="Phobius"/>
    </source>
</evidence>
<feature type="transmembrane region" description="Helical" evidence="2">
    <location>
        <begin position="20"/>
        <end position="41"/>
    </location>
</feature>
<sequence>MLLVYLGTTVFSTLSPKHLLLAAVLVVVLINLKGLPGIWHLRLFRGLFRQLLSRNPGRFNQIVSEGKAVLFSYLVTTSSNPPIECDYNMHKSNSTFFSDLDINRTELLFTLFKDVLRPPGRNDKPLIVALGGTSCVFKREIKPFERFEIWSRISTWDQKWIYVISYFMKKGHGNRLLSQQSEATTDSKSPSSDANTAILATCMARYVFKRGRKTVPPQEVFQTLDLCPSQEDKTSTEVSSTSSETDIKPYHLWTYDQFEQHRLRALDLVAPFSGEENLPCCFSDGPYGVLGQYTDL</sequence>
<organism evidence="3 4">
    <name type="scientific">Talaromyces pinophilus</name>
    <name type="common">Penicillium pinophilum</name>
    <dbReference type="NCBI Taxonomy" id="128442"/>
    <lineage>
        <taxon>Eukaryota</taxon>
        <taxon>Fungi</taxon>
        <taxon>Dikarya</taxon>
        <taxon>Ascomycota</taxon>
        <taxon>Pezizomycotina</taxon>
        <taxon>Eurotiomycetes</taxon>
        <taxon>Eurotiomycetidae</taxon>
        <taxon>Eurotiales</taxon>
        <taxon>Trichocomaceae</taxon>
        <taxon>Talaromyces</taxon>
        <taxon>Talaromyces sect. Talaromyces</taxon>
    </lineage>
</organism>
<dbReference type="PANTHER" id="PTHR12475">
    <property type="match status" value="1"/>
</dbReference>
<proteinExistence type="inferred from homology"/>
<evidence type="ECO:0000313" key="4">
    <source>
        <dbReference type="Proteomes" id="UP000053095"/>
    </source>
</evidence>
<protein>
    <recommendedName>
        <fullName evidence="5">Capsule polysaccharide biosynthesis protein</fullName>
    </recommendedName>
</protein>
<dbReference type="InterPro" id="IPR051490">
    <property type="entry name" value="THEM6_lcsJ_thioesterase"/>
</dbReference>
<dbReference type="Pfam" id="PF13279">
    <property type="entry name" value="4HBT_2"/>
    <property type="match status" value="1"/>
</dbReference>
<keyword evidence="2" id="KW-1133">Transmembrane helix</keyword>
<dbReference type="Gene3D" id="3.10.129.10">
    <property type="entry name" value="Hotdog Thioesterase"/>
    <property type="match status" value="1"/>
</dbReference>
<keyword evidence="2" id="KW-0812">Transmembrane</keyword>
<evidence type="ECO:0008006" key="5">
    <source>
        <dbReference type="Google" id="ProtNLM"/>
    </source>
</evidence>
<reference evidence="4" key="1">
    <citation type="journal article" date="2015" name="Genome Announc.">
        <title>Draft genome sequence of Talaromyces cellulolyticus strain Y-94, a source of lignocellulosic biomass-degrading enzymes.</title>
        <authorList>
            <person name="Fujii T."/>
            <person name="Koike H."/>
            <person name="Sawayama S."/>
            <person name="Yano S."/>
            <person name="Inoue H."/>
        </authorList>
    </citation>
    <scope>NUCLEOTIDE SEQUENCE [LARGE SCALE GENOMIC DNA]</scope>
    <source>
        <strain evidence="4">Y-94</strain>
    </source>
</reference>
<dbReference type="AlphaFoldDB" id="A0A478EAH0"/>
<name>A0A478EAH0_TALPI</name>
<dbReference type="Proteomes" id="UP000053095">
    <property type="component" value="Unassembled WGS sequence"/>
</dbReference>